<organism evidence="14 15">
    <name type="scientific">Steinernema glaseri</name>
    <dbReference type="NCBI Taxonomy" id="37863"/>
    <lineage>
        <taxon>Eukaryota</taxon>
        <taxon>Metazoa</taxon>
        <taxon>Ecdysozoa</taxon>
        <taxon>Nematoda</taxon>
        <taxon>Chromadorea</taxon>
        <taxon>Rhabditida</taxon>
        <taxon>Tylenchina</taxon>
        <taxon>Panagrolaimomorpha</taxon>
        <taxon>Strongyloidoidea</taxon>
        <taxon>Steinernematidae</taxon>
        <taxon>Steinernema</taxon>
    </lineage>
</organism>
<evidence type="ECO:0000256" key="8">
    <source>
        <dbReference type="PROSITE-ProRule" id="PRU00059"/>
    </source>
</evidence>
<dbReference type="SUPFAM" id="SSF55486">
    <property type="entry name" value="Metalloproteases ('zincins'), catalytic domain"/>
    <property type="match status" value="1"/>
</dbReference>
<protein>
    <recommendedName>
        <fullName evidence="10">Metalloendopeptidase</fullName>
        <ecNumber evidence="10">3.4.24.-</ecNumber>
    </recommendedName>
</protein>
<evidence type="ECO:0000256" key="1">
    <source>
        <dbReference type="ARBA" id="ARBA00022536"/>
    </source>
</evidence>
<keyword evidence="2 9" id="KW-0645">Protease</keyword>
<feature type="domain" description="Peptidase M12A" evidence="13">
    <location>
        <begin position="394"/>
        <end position="605"/>
    </location>
</feature>
<dbReference type="AlphaFoldDB" id="A0A1I7ZK55"/>
<dbReference type="Gene3D" id="3.40.390.10">
    <property type="entry name" value="Collagenase (Catalytic Domain)"/>
    <property type="match status" value="1"/>
</dbReference>
<evidence type="ECO:0000256" key="3">
    <source>
        <dbReference type="ARBA" id="ARBA00022723"/>
    </source>
</evidence>
<keyword evidence="1" id="KW-0245">EGF-like domain</keyword>
<feature type="compositionally biased region" description="Polar residues" evidence="11">
    <location>
        <begin position="158"/>
        <end position="167"/>
    </location>
</feature>
<reference evidence="15" key="1">
    <citation type="submission" date="2016-11" db="UniProtKB">
        <authorList>
            <consortium name="WormBaseParasite"/>
        </authorList>
    </citation>
    <scope>IDENTIFICATION</scope>
</reference>
<dbReference type="PROSITE" id="PS01180">
    <property type="entry name" value="CUB"/>
    <property type="match status" value="1"/>
</dbReference>
<evidence type="ECO:0000256" key="4">
    <source>
        <dbReference type="ARBA" id="ARBA00022801"/>
    </source>
</evidence>
<evidence type="ECO:0000256" key="7">
    <source>
        <dbReference type="ARBA" id="ARBA00023157"/>
    </source>
</evidence>
<evidence type="ECO:0000259" key="13">
    <source>
        <dbReference type="PROSITE" id="PS51864"/>
    </source>
</evidence>
<dbReference type="GO" id="GO:0008270">
    <property type="term" value="F:zinc ion binding"/>
    <property type="evidence" value="ECO:0007669"/>
    <property type="project" value="UniProtKB-UniRule"/>
</dbReference>
<keyword evidence="3 9" id="KW-0479">Metal-binding</keyword>
<keyword evidence="4 9" id="KW-0378">Hydrolase</keyword>
<feature type="compositionally biased region" description="Polar residues" evidence="11">
    <location>
        <begin position="28"/>
        <end position="41"/>
    </location>
</feature>
<feature type="region of interest" description="Disordered" evidence="11">
    <location>
        <begin position="26"/>
        <end position="222"/>
    </location>
</feature>
<feature type="compositionally biased region" description="Acidic residues" evidence="11">
    <location>
        <begin position="124"/>
        <end position="143"/>
    </location>
</feature>
<comment type="caution">
    <text evidence="8">Lacks conserved residue(s) required for the propagation of feature annotation.</text>
</comment>
<dbReference type="GO" id="GO:0006508">
    <property type="term" value="P:proteolysis"/>
    <property type="evidence" value="ECO:0007669"/>
    <property type="project" value="UniProtKB-KW"/>
</dbReference>
<feature type="binding site" evidence="9">
    <location>
        <position position="510"/>
    </location>
    <ligand>
        <name>Zn(2+)</name>
        <dbReference type="ChEBI" id="CHEBI:29105"/>
        <note>catalytic</note>
    </ligand>
</feature>
<comment type="cofactor">
    <cofactor evidence="9 10">
        <name>Zn(2+)</name>
        <dbReference type="ChEBI" id="CHEBI:29105"/>
    </cofactor>
    <text evidence="9 10">Binds 1 zinc ion per subunit.</text>
</comment>
<evidence type="ECO:0000256" key="5">
    <source>
        <dbReference type="ARBA" id="ARBA00022833"/>
    </source>
</evidence>
<dbReference type="PANTHER" id="PTHR10127:SF780">
    <property type="entry name" value="METALLOENDOPEPTIDASE"/>
    <property type="match status" value="1"/>
</dbReference>
<evidence type="ECO:0000256" key="6">
    <source>
        <dbReference type="ARBA" id="ARBA00023049"/>
    </source>
</evidence>
<dbReference type="SUPFAM" id="SSF49854">
    <property type="entry name" value="Spermadhesin, CUB domain"/>
    <property type="match status" value="1"/>
</dbReference>
<evidence type="ECO:0000256" key="9">
    <source>
        <dbReference type="PROSITE-ProRule" id="PRU01211"/>
    </source>
</evidence>
<dbReference type="PANTHER" id="PTHR10127">
    <property type="entry name" value="DISCOIDIN, CUB, EGF, LAMININ , AND ZINC METALLOPROTEASE DOMAIN CONTAINING"/>
    <property type="match status" value="1"/>
</dbReference>
<dbReference type="SMART" id="SM00235">
    <property type="entry name" value="ZnMc"/>
    <property type="match status" value="1"/>
</dbReference>
<dbReference type="Pfam" id="PF01400">
    <property type="entry name" value="Astacin"/>
    <property type="match status" value="1"/>
</dbReference>
<dbReference type="PRINTS" id="PR00480">
    <property type="entry name" value="ASTACIN"/>
</dbReference>
<dbReference type="CDD" id="cd04280">
    <property type="entry name" value="ZnMc_astacin_like"/>
    <property type="match status" value="1"/>
</dbReference>
<feature type="chain" id="PRO_5009029999" description="Metalloendopeptidase" evidence="10">
    <location>
        <begin position="22"/>
        <end position="822"/>
    </location>
</feature>
<name>A0A1I7ZK55_9BILA</name>
<feature type="domain" description="CUB" evidence="12">
    <location>
        <begin position="652"/>
        <end position="778"/>
    </location>
</feature>
<evidence type="ECO:0000256" key="11">
    <source>
        <dbReference type="SAM" id="MobiDB-lite"/>
    </source>
</evidence>
<dbReference type="WBParaSite" id="L893_g27347.t1">
    <property type="protein sequence ID" value="L893_g27347.t1"/>
    <property type="gene ID" value="L893_g27347"/>
</dbReference>
<dbReference type="InterPro" id="IPR035914">
    <property type="entry name" value="Sperma_CUB_dom_sf"/>
</dbReference>
<evidence type="ECO:0000256" key="10">
    <source>
        <dbReference type="RuleBase" id="RU361183"/>
    </source>
</evidence>
<keyword evidence="10" id="KW-0732">Signal</keyword>
<feature type="active site" evidence="9">
    <location>
        <position position="501"/>
    </location>
</feature>
<evidence type="ECO:0000256" key="2">
    <source>
        <dbReference type="ARBA" id="ARBA00022670"/>
    </source>
</evidence>
<accession>A0A1I7ZK55</accession>
<sequence length="822" mass="90948">MFLRFLSCLLVLLLLLEQSYSCRDHVTQDPSTQDPGTQDSLMQDPGAQDLSTQDPALDNVTMDSSTQDPSMDAAVKTTTEDATQEPAFEGAELDLNTQEPTTEDATQDLTTEDPALEDVTQNLSDEEATTEEATQEPTTEDATQDFSTQDPALEDASSVPTGSTQGLTDEETTTEGSTQDPGLEGAALDLNTQEPTTEDATHDFSTQDPAVQDTTQDSSTQDPAADQILQDLSPGQQTKLDNILSSGPAGSDGQPLKGKELIMQVRTLNVLETISQMGAVFFYLDGQDVSYIDEIAVLIEENQGQVATNLETEQDEMYAQNKDVIDAAIAVASMLEVMPLMDGDDELDFVEINEALGLEQILFDGDVSLTLAEAQERFVLENQATTDSGDPTPDSLADQDYLDYDQSSDENWNENVFWNFDVQLNQKARDLLTAAMSYWEQQTCVRFTQVDPNSADPSSYPIVVFYPGPGCYSPYGRNGSNSIQYVSIGTGCETFRIAAHEIGHTLGLFHEQTRDDRNNYLYIDTTNIIAGSALNFELEGTWTYGNYGIPYDYSSIMHYKARDYKQDPTKSVLYALDPTYQLSMGGSHFPTFTDILLVNSLYSCYDKCDEFSTTCYYGGYPNPNNCAVCQCARGFGGSDCSHRQPPSAGLNCGETLIASSNWRHLAVNHTVGDGQYITADILNPSLCTYHIIAPSGSKIEFAVKRVGFDGNNTALCYDTCYYGGVRIKGVQNTWKTEGMRFCCPEQYGKIMTTAHNRLVVQPWNIYRYTDFRVKYRIGIFVFTRYFAVDGFGTFKKAEKYLNLVDISIYQQSTSRALPTIWS</sequence>
<dbReference type="InterPro" id="IPR006026">
    <property type="entry name" value="Peptidase_Metallo"/>
</dbReference>
<dbReference type="InterPro" id="IPR024079">
    <property type="entry name" value="MetalloPept_cat_dom_sf"/>
</dbReference>
<evidence type="ECO:0000259" key="12">
    <source>
        <dbReference type="PROSITE" id="PS01180"/>
    </source>
</evidence>
<keyword evidence="5 9" id="KW-0862">Zinc</keyword>
<dbReference type="InterPro" id="IPR001506">
    <property type="entry name" value="Peptidase_M12A"/>
</dbReference>
<feature type="binding site" evidence="9">
    <location>
        <position position="504"/>
    </location>
    <ligand>
        <name>Zn(2+)</name>
        <dbReference type="ChEBI" id="CHEBI:29105"/>
        <note>catalytic</note>
    </ligand>
</feature>
<feature type="compositionally biased region" description="Polar residues" evidence="11">
    <location>
        <begin position="203"/>
        <end position="222"/>
    </location>
</feature>
<feature type="compositionally biased region" description="Acidic residues" evidence="11">
    <location>
        <begin position="101"/>
        <end position="116"/>
    </location>
</feature>
<dbReference type="GO" id="GO:0004222">
    <property type="term" value="F:metalloendopeptidase activity"/>
    <property type="evidence" value="ECO:0007669"/>
    <property type="project" value="UniProtKB-UniRule"/>
</dbReference>
<evidence type="ECO:0000313" key="14">
    <source>
        <dbReference type="Proteomes" id="UP000095287"/>
    </source>
</evidence>
<dbReference type="InterPro" id="IPR000859">
    <property type="entry name" value="CUB_dom"/>
</dbReference>
<dbReference type="PROSITE" id="PS51864">
    <property type="entry name" value="ASTACIN"/>
    <property type="match status" value="1"/>
</dbReference>
<feature type="signal peptide" evidence="10">
    <location>
        <begin position="1"/>
        <end position="21"/>
    </location>
</feature>
<feature type="binding site" evidence="9">
    <location>
        <position position="500"/>
    </location>
    <ligand>
        <name>Zn(2+)</name>
        <dbReference type="ChEBI" id="CHEBI:29105"/>
        <note>catalytic</note>
    </ligand>
</feature>
<evidence type="ECO:0000313" key="15">
    <source>
        <dbReference type="WBParaSite" id="L893_g27347.t1"/>
    </source>
</evidence>
<proteinExistence type="predicted"/>
<keyword evidence="14" id="KW-1185">Reference proteome</keyword>
<keyword evidence="7" id="KW-1015">Disulfide bond</keyword>
<dbReference type="EC" id="3.4.24.-" evidence="10"/>
<keyword evidence="6 9" id="KW-0482">Metalloprotease</keyword>
<dbReference type="InterPro" id="IPR034035">
    <property type="entry name" value="Astacin-like_dom"/>
</dbReference>
<dbReference type="Proteomes" id="UP000095287">
    <property type="component" value="Unplaced"/>
</dbReference>